<accession>A0A7J7H7X7</accession>
<dbReference type="SUPFAM" id="SSF48264">
    <property type="entry name" value="Cytochrome P450"/>
    <property type="match status" value="1"/>
</dbReference>
<reference evidence="13 14" key="2">
    <citation type="submission" date="2020-07" db="EMBL/GenBank/DDBJ databases">
        <title>Genome assembly of wild tea tree DASZ reveals pedigree and selection history of tea varieties.</title>
        <authorList>
            <person name="Zhang W."/>
        </authorList>
    </citation>
    <scope>NUCLEOTIDE SEQUENCE [LARGE SCALE GENOMIC DNA]</scope>
    <source>
        <strain evidence="14">cv. G240</strain>
        <tissue evidence="13">Leaf</tissue>
    </source>
</reference>
<dbReference type="GO" id="GO:0016020">
    <property type="term" value="C:membrane"/>
    <property type="evidence" value="ECO:0007669"/>
    <property type="project" value="UniProtKB-SubCell"/>
</dbReference>
<dbReference type="GO" id="GO:0020037">
    <property type="term" value="F:heme binding"/>
    <property type="evidence" value="ECO:0007669"/>
    <property type="project" value="InterPro"/>
</dbReference>
<keyword evidence="14" id="KW-1185">Reference proteome</keyword>
<comment type="caution">
    <text evidence="13">The sequence shown here is derived from an EMBL/GenBank/DDBJ whole genome shotgun (WGS) entry which is preliminary data.</text>
</comment>
<keyword evidence="10 11" id="KW-0349">Heme</keyword>
<dbReference type="InterPro" id="IPR002401">
    <property type="entry name" value="Cyt_P450_E_grp-I"/>
</dbReference>
<feature type="binding site" description="axial binding residue" evidence="10">
    <location>
        <position position="437"/>
    </location>
    <ligand>
        <name>heme</name>
        <dbReference type="ChEBI" id="CHEBI:30413"/>
    </ligand>
    <ligandPart>
        <name>Fe</name>
        <dbReference type="ChEBI" id="CHEBI:18248"/>
    </ligandPart>
</feature>
<evidence type="ECO:0000256" key="2">
    <source>
        <dbReference type="ARBA" id="ARBA00004167"/>
    </source>
</evidence>
<evidence type="ECO:0000256" key="10">
    <source>
        <dbReference type="PIRSR" id="PIRSR602401-1"/>
    </source>
</evidence>
<dbReference type="AlphaFoldDB" id="A0A7J7H7X7"/>
<gene>
    <name evidence="13" type="ORF">HYC85_013921</name>
</gene>
<feature type="transmembrane region" description="Helical" evidence="12">
    <location>
        <begin position="6"/>
        <end position="22"/>
    </location>
</feature>
<dbReference type="GO" id="GO:0005506">
    <property type="term" value="F:iron ion binding"/>
    <property type="evidence" value="ECO:0007669"/>
    <property type="project" value="InterPro"/>
</dbReference>
<dbReference type="Gene3D" id="1.10.630.10">
    <property type="entry name" value="Cytochrome P450"/>
    <property type="match status" value="1"/>
</dbReference>
<evidence type="ECO:0000256" key="3">
    <source>
        <dbReference type="ARBA" id="ARBA00010617"/>
    </source>
</evidence>
<dbReference type="InterPro" id="IPR001128">
    <property type="entry name" value="Cyt_P450"/>
</dbReference>
<keyword evidence="4 12" id="KW-0812">Transmembrane</keyword>
<dbReference type="PANTHER" id="PTHR24286">
    <property type="entry name" value="CYTOCHROME P450 26"/>
    <property type="match status" value="1"/>
</dbReference>
<dbReference type="CDD" id="cd11043">
    <property type="entry name" value="CYP90-like"/>
    <property type="match status" value="1"/>
</dbReference>
<dbReference type="EMBL" id="JACBKZ010000006">
    <property type="protein sequence ID" value="KAF5947964.1"/>
    <property type="molecule type" value="Genomic_DNA"/>
</dbReference>
<proteinExistence type="inferred from homology"/>
<dbReference type="GO" id="GO:0016125">
    <property type="term" value="P:sterol metabolic process"/>
    <property type="evidence" value="ECO:0007669"/>
    <property type="project" value="TreeGrafter"/>
</dbReference>
<reference evidence="14" key="1">
    <citation type="journal article" date="2020" name="Nat. Commun.">
        <title>Genome assembly of wild tea tree DASZ reveals pedigree and selection history of tea varieties.</title>
        <authorList>
            <person name="Zhang W."/>
            <person name="Zhang Y."/>
            <person name="Qiu H."/>
            <person name="Guo Y."/>
            <person name="Wan H."/>
            <person name="Zhang X."/>
            <person name="Scossa F."/>
            <person name="Alseekh S."/>
            <person name="Zhang Q."/>
            <person name="Wang P."/>
            <person name="Xu L."/>
            <person name="Schmidt M.H."/>
            <person name="Jia X."/>
            <person name="Li D."/>
            <person name="Zhu A."/>
            <person name="Guo F."/>
            <person name="Chen W."/>
            <person name="Ni D."/>
            <person name="Usadel B."/>
            <person name="Fernie A.R."/>
            <person name="Wen W."/>
        </authorList>
    </citation>
    <scope>NUCLEOTIDE SEQUENCE [LARGE SCALE GENOMIC DNA]</scope>
    <source>
        <strain evidence="14">cv. G240</strain>
    </source>
</reference>
<protein>
    <recommendedName>
        <fullName evidence="15">Beta-amyrin 28-oxidase</fullName>
    </recommendedName>
</protein>
<evidence type="ECO:0000313" key="14">
    <source>
        <dbReference type="Proteomes" id="UP000593564"/>
    </source>
</evidence>
<dbReference type="InterPro" id="IPR017972">
    <property type="entry name" value="Cyt_P450_CS"/>
</dbReference>
<dbReference type="PANTHER" id="PTHR24286:SF88">
    <property type="entry name" value="BETA-AMYRIN 28-OXIDASE-LIKE"/>
    <property type="match status" value="1"/>
</dbReference>
<comment type="cofactor">
    <cofactor evidence="1 10">
        <name>heme</name>
        <dbReference type="ChEBI" id="CHEBI:30413"/>
    </cofactor>
</comment>
<evidence type="ECO:0000256" key="7">
    <source>
        <dbReference type="ARBA" id="ARBA00023002"/>
    </source>
</evidence>
<evidence type="ECO:0000256" key="1">
    <source>
        <dbReference type="ARBA" id="ARBA00001971"/>
    </source>
</evidence>
<dbReference type="Pfam" id="PF00067">
    <property type="entry name" value="p450"/>
    <property type="match status" value="1"/>
</dbReference>
<dbReference type="PROSITE" id="PS00086">
    <property type="entry name" value="CYTOCHROME_P450"/>
    <property type="match status" value="1"/>
</dbReference>
<name>A0A7J7H7X7_CAMSI</name>
<dbReference type="InterPro" id="IPR036396">
    <property type="entry name" value="Cyt_P450_sf"/>
</dbReference>
<sequence>MEFLYLSIILASLSILITIFSLRHRSNDGVKLPPGSFGWPIIGESIEFLFGKPENFVNYRMTKYSQEIFKTKIFGEKTAVICGPNGNKFLFSNERKIFTGFLPHSKQKLFLSSKLEPVAAPPVPPPHAVVAVAAVAADDVKEVIRTPGFFKPEALSSYLGIIDSISQQHLKTQWEGKDELKVYPLAKTLTLSIACRIFLGMENPDRITRLVRYFDDVTLGLHSIMVNFPGTNFYRAGKAVDAIRRELMAVVRERRAAMLGGGGAMKQDILSHMIVVSDPTGKGMGEAEIADKIMGLLVAGYANVAVTISFFMKFVGESPDIYNKVLSEQLEISKDKKTGKLLDWNDMSKMKYSWNVMCEVMRVVPPQQGTFREVLTDFTYAGYTIPKGWKVYWTVNTTNKNSKYFRDPEKFDPSRYEGGEAPAPYTYVPFGGGPRLCPGKEYARLVVLTFIHNVVKKYKWEVLFPKEKVLGDMVPMPEKGVPIRLHPH</sequence>
<evidence type="ECO:0000313" key="13">
    <source>
        <dbReference type="EMBL" id="KAF5947964.1"/>
    </source>
</evidence>
<keyword evidence="7 11" id="KW-0560">Oxidoreductase</keyword>
<dbReference type="GO" id="GO:0016705">
    <property type="term" value="F:oxidoreductase activity, acting on paired donors, with incorporation or reduction of molecular oxygen"/>
    <property type="evidence" value="ECO:0007669"/>
    <property type="project" value="InterPro"/>
</dbReference>
<comment type="subcellular location">
    <subcellularLocation>
        <location evidence="2">Membrane</location>
        <topology evidence="2">Single-pass membrane protein</topology>
    </subcellularLocation>
</comment>
<evidence type="ECO:0000256" key="8">
    <source>
        <dbReference type="ARBA" id="ARBA00023004"/>
    </source>
</evidence>
<evidence type="ECO:0000256" key="5">
    <source>
        <dbReference type="ARBA" id="ARBA00022723"/>
    </source>
</evidence>
<dbReference type="Proteomes" id="UP000593564">
    <property type="component" value="Unassembled WGS sequence"/>
</dbReference>
<keyword evidence="6 12" id="KW-1133">Transmembrane helix</keyword>
<keyword evidence="11" id="KW-0503">Monooxygenase</keyword>
<keyword evidence="8 10" id="KW-0408">Iron</keyword>
<dbReference type="FunFam" id="1.10.630.10:FF:000022">
    <property type="entry name" value="Taxadiene 5-alpha hydroxylase"/>
    <property type="match status" value="1"/>
</dbReference>
<evidence type="ECO:0000256" key="12">
    <source>
        <dbReference type="SAM" id="Phobius"/>
    </source>
</evidence>
<organism evidence="13 14">
    <name type="scientific">Camellia sinensis</name>
    <name type="common">Tea plant</name>
    <name type="synonym">Thea sinensis</name>
    <dbReference type="NCBI Taxonomy" id="4442"/>
    <lineage>
        <taxon>Eukaryota</taxon>
        <taxon>Viridiplantae</taxon>
        <taxon>Streptophyta</taxon>
        <taxon>Embryophyta</taxon>
        <taxon>Tracheophyta</taxon>
        <taxon>Spermatophyta</taxon>
        <taxon>Magnoliopsida</taxon>
        <taxon>eudicotyledons</taxon>
        <taxon>Gunneridae</taxon>
        <taxon>Pentapetalae</taxon>
        <taxon>asterids</taxon>
        <taxon>Ericales</taxon>
        <taxon>Theaceae</taxon>
        <taxon>Camellia</taxon>
    </lineage>
</organism>
<evidence type="ECO:0000256" key="6">
    <source>
        <dbReference type="ARBA" id="ARBA00022989"/>
    </source>
</evidence>
<evidence type="ECO:0000256" key="4">
    <source>
        <dbReference type="ARBA" id="ARBA00022692"/>
    </source>
</evidence>
<dbReference type="GO" id="GO:0004497">
    <property type="term" value="F:monooxygenase activity"/>
    <property type="evidence" value="ECO:0007669"/>
    <property type="project" value="UniProtKB-KW"/>
</dbReference>
<keyword evidence="5 10" id="KW-0479">Metal-binding</keyword>
<evidence type="ECO:0000256" key="9">
    <source>
        <dbReference type="ARBA" id="ARBA00023136"/>
    </source>
</evidence>
<dbReference type="PRINTS" id="PR00463">
    <property type="entry name" value="EP450I"/>
</dbReference>
<evidence type="ECO:0008006" key="15">
    <source>
        <dbReference type="Google" id="ProtNLM"/>
    </source>
</evidence>
<evidence type="ECO:0000256" key="11">
    <source>
        <dbReference type="RuleBase" id="RU000461"/>
    </source>
</evidence>
<keyword evidence="9 12" id="KW-0472">Membrane</keyword>
<comment type="similarity">
    <text evidence="3 11">Belongs to the cytochrome P450 family.</text>
</comment>